<gene>
    <name evidence="1" type="ORF">TcWFU_002542</name>
</gene>
<protein>
    <submittedName>
        <fullName evidence="1">Uncharacterized protein</fullName>
    </submittedName>
</protein>
<organism evidence="1 2">
    <name type="scientific">Taenia crassiceps</name>
    <dbReference type="NCBI Taxonomy" id="6207"/>
    <lineage>
        <taxon>Eukaryota</taxon>
        <taxon>Metazoa</taxon>
        <taxon>Spiralia</taxon>
        <taxon>Lophotrochozoa</taxon>
        <taxon>Platyhelminthes</taxon>
        <taxon>Cestoda</taxon>
        <taxon>Eucestoda</taxon>
        <taxon>Cyclophyllidea</taxon>
        <taxon>Taeniidae</taxon>
        <taxon>Taenia</taxon>
    </lineage>
</organism>
<reference evidence="1 2" key="1">
    <citation type="journal article" date="2022" name="Front. Cell. Infect. Microbiol.">
        <title>The Genomes of Two Strains of Taenia crassiceps the Animal Model for the Study of Human Cysticercosis.</title>
        <authorList>
            <person name="Bobes R.J."/>
            <person name="Estrada K."/>
            <person name="Rios-Valencia D.G."/>
            <person name="Calderon-Gallegos A."/>
            <person name="de la Torre P."/>
            <person name="Carrero J.C."/>
            <person name="Sanchez-Flores A."/>
            <person name="Laclette J.P."/>
        </authorList>
    </citation>
    <scope>NUCLEOTIDE SEQUENCE [LARGE SCALE GENOMIC DNA]</scope>
    <source>
        <strain evidence="1">WFUcys</strain>
    </source>
</reference>
<accession>A0ABR4Q7I0</accession>
<dbReference type="Proteomes" id="UP001651158">
    <property type="component" value="Unassembled WGS sequence"/>
</dbReference>
<evidence type="ECO:0000313" key="1">
    <source>
        <dbReference type="EMBL" id="KAL5105385.1"/>
    </source>
</evidence>
<proteinExistence type="predicted"/>
<comment type="caution">
    <text evidence="1">The sequence shown here is derived from an EMBL/GenBank/DDBJ whole genome shotgun (WGS) entry which is preliminary data.</text>
</comment>
<dbReference type="EMBL" id="JAKROA010000008">
    <property type="protein sequence ID" value="KAL5105385.1"/>
    <property type="molecule type" value="Genomic_DNA"/>
</dbReference>
<keyword evidence="2" id="KW-1185">Reference proteome</keyword>
<name>A0ABR4Q7I0_9CEST</name>
<evidence type="ECO:0000313" key="2">
    <source>
        <dbReference type="Proteomes" id="UP001651158"/>
    </source>
</evidence>
<sequence length="199" mass="22080">MKTASGDAKAQKLPLMRRVRVGILKGAKFDRALLVEALEAAFLWARSPQMLWLGTRGRIPTRVDRFMLPSGDCRLVVDKFTPTLIGRLPTTLALGRDLGYTLVSSTAEEADLDDKEGERERERKKGGLLSLRCNLQERTKSQVIFKPSANVSRTSMQFSLPTPGPFPPSSTPHNFHFPLTASLQALSVLTRLPTCETML</sequence>